<dbReference type="PANTHER" id="PTHR32305">
    <property type="match status" value="1"/>
</dbReference>
<dbReference type="InterPro" id="IPR045351">
    <property type="entry name" value="DUF6531"/>
</dbReference>
<evidence type="ECO:0000259" key="4">
    <source>
        <dbReference type="Pfam" id="PF20148"/>
    </source>
</evidence>
<gene>
    <name evidence="5" type="primary">rhsC</name>
    <name evidence="5" type="ORF">KPC_2934</name>
</gene>
<feature type="domain" description="DUF6531" evidence="4">
    <location>
        <begin position="263"/>
        <end position="346"/>
    </location>
</feature>
<keyword evidence="6" id="KW-1185">Reference proteome</keyword>
<dbReference type="Pfam" id="PF14410">
    <property type="entry name" value="GH-E"/>
    <property type="match status" value="1"/>
</dbReference>
<protein>
    <submittedName>
        <fullName evidence="5">Putative deoxyribonuclease RhsC</fullName>
        <ecNumber evidence="5">3.1.-.-</ecNumber>
    </submittedName>
</protein>
<dbReference type="CDD" id="cd20745">
    <property type="entry name" value="FIX_RhsA_AHH_HNH-like"/>
    <property type="match status" value="1"/>
</dbReference>
<name>A0A2U3N236_9GAMM</name>
<reference evidence="6" key="1">
    <citation type="submission" date="2018-03" db="EMBL/GenBank/DDBJ databases">
        <authorList>
            <person name="Blom J."/>
        </authorList>
    </citation>
    <scope>NUCLEOTIDE SEQUENCE [LARGE SCALE GENOMIC DNA]</scope>
    <source>
        <strain evidence="6">KPC-SM-21</strain>
    </source>
</reference>
<dbReference type="InterPro" id="IPR050708">
    <property type="entry name" value="T6SS_VgrG/RHS"/>
</dbReference>
<dbReference type="EC" id="3.1.-.-" evidence="5"/>
<evidence type="ECO:0000313" key="6">
    <source>
        <dbReference type="Proteomes" id="UP000245974"/>
    </source>
</evidence>
<dbReference type="Gene3D" id="2.180.10.10">
    <property type="entry name" value="RHS repeat-associated core"/>
    <property type="match status" value="2"/>
</dbReference>
<sequence length="1669" mass="191339">MAENLQLRKESGWIVVSTMPDVCKTPMGSSTPPVPYPVTAKLTDAQLVSTNVNANGHQVLLHNKSYISKTLGDQAGVAKGIKSGTVGDRCYPIDKSSSYTINGKRIVRVDDTFSMNGSEGKGNTEGIVVKESAILPTITVTAKPEEEKSSWLDKLQLGLDIVGLIPGLGEIADGVNGAISLARGDYAGAALSFGAMIPFAGWGATAAKAGRNVLKATDKAADAAKVAKKADNVPVPKKADGGSVKGKGKDGDSNIDCPYPQVGRPISPTQGSKILTGDQDTDFELHSALPVIWQRSYASNSLVGTESHPNTWYGQGWNSTFSIQIRVLSAQQKIEVILPLGRVVSFPYLEPSDQFYSVYENFTLIRMKINEENTDQIYNFKIALGTIENASVFYEFEHQVKNITTKPEHLILCTGMHDLYGNQIGLEYLHKDEIYQNYPSHIYDCANRVLALEFITIKNQVRLREIKHIRKLDELSHVDEKTGVALSIPERIFRAERQAHIELEDIDDYVNGKVLVRYDYSNEADLIHVYVDDSPVEAKTLSEYKLRMTRKFEWKNHMMTAHHQIGGVSSYYEYDEYSPKGKVIKSNSNTGEHFLFKYFEGYTEVIYNPTENIQKTEKFYFNKKKKLTKFVNSAGFEEVYEYDHYRRLLKKTDADGAITEYQYSGAELSKIRSLIHYDPITKLPVWREISLNWTKGRLTKVTDPLGNTETTAYNFAGQPLVITNALGYQTQIKYTPKGFAYTITDAKGGHKRLQWDDYGNLKKYQDCSGKITQYQYDDYGRLTHVHNALGDVTQFKYYARQTQPCEIIYPDQSSERFKYDALERLIEYRDALGRITSYQYSYDSLPIRRRDAANGIVTYQYDNLRRFTGLINENGQTWTLEYDSNDRVIAETTFDGVCTKYEYSPAGQLIKHQQYNGHQQLRYSTLFKRNLLGELLEQYIVDHHDLTEKKRIRYAYDLAGQMIEARNEHSHVKLSYGEIGQLNKEQLIAHWFDQENKEHIKRTHTLTHLYDELGNRIETTLPDGRKIKTMYYGSGHAWNYALEDSEGHHEISSLKRDDLHQEIERTQGQLQSLFQLDKMGRLLDQTVTHSNNPEQKRLERAYQYDKAGQLTEILDKRYLTQNQSWQRKQSYQYDVLSRLTASELSSHGQHENYIQIREKFAFDPASNILPIATAHNENKIKDNRVRHIEQDHQIVDYDYDDLGRVVQKRIQIKDAKAFGHLSSKHILNQFTTRQIDLKWDEQNQLIESISNKPDGRGNKEIIKTQYYYDPFGRRIAKQSQIYQEQLITQQVRQKPAQTTPQQSLSSGSGYNLSLSSVPTPAWQEKSVRATKTVQCKQTRLMQKQSVWNVWDGNRILQDYNGTHVFTTVYEADSFVPLARLVWLDEKLEFAANDETHDKQIKLEELQKIALQNLGDFGLGDLDSSLKASNDEPPKHSQHQVYWYQNDHLGTPRELTSHEGDIAWEAVYQAWGNTVTVEWQEVAQELNPIRLNSIEQAYLLQPHRFQGQIYDAETGLHYNRFRYYDPDMGRFISHDPIGLLGGENHFQYAPNPVEWVDRLGLAKLRRPYIRKSTRQAVESKATIKNGRFIDPNTGKAISGDKMRPYSLADGKYDLGHIPGHEHRYEVEKAEIDGLTQKEFNDRMNNPDLYQVEDPLENQSHKHEASKAFDC</sequence>
<feature type="region of interest" description="Disordered" evidence="1">
    <location>
        <begin position="1643"/>
        <end position="1669"/>
    </location>
</feature>
<evidence type="ECO:0000313" key="5">
    <source>
        <dbReference type="EMBL" id="SPL71756.1"/>
    </source>
</evidence>
<feature type="region of interest" description="Disordered" evidence="1">
    <location>
        <begin position="232"/>
        <end position="255"/>
    </location>
</feature>
<dbReference type="Proteomes" id="UP000245974">
    <property type="component" value="Unassembled WGS sequence"/>
</dbReference>
<dbReference type="InterPro" id="IPR022385">
    <property type="entry name" value="Rhs_assc_core"/>
</dbReference>
<dbReference type="InterPro" id="IPR031325">
    <property type="entry name" value="RHS_repeat"/>
</dbReference>
<dbReference type="InParanoid" id="A0A2U3N236"/>
<dbReference type="NCBIfam" id="TIGR01643">
    <property type="entry name" value="YD_repeat_2x"/>
    <property type="match status" value="4"/>
</dbReference>
<dbReference type="EMBL" id="OOGT01000170">
    <property type="protein sequence ID" value="SPL71756.1"/>
    <property type="molecule type" value="Genomic_DNA"/>
</dbReference>
<accession>A0A2U3N236</accession>
<dbReference type="GO" id="GO:0016787">
    <property type="term" value="F:hydrolase activity"/>
    <property type="evidence" value="ECO:0007669"/>
    <property type="project" value="UniProtKB-KW"/>
</dbReference>
<feature type="compositionally biased region" description="Basic and acidic residues" evidence="1">
    <location>
        <begin position="1657"/>
        <end position="1669"/>
    </location>
</feature>
<organism evidence="5 6">
    <name type="scientific">Acinetobacter stercoris</name>
    <dbReference type="NCBI Taxonomy" id="2126983"/>
    <lineage>
        <taxon>Bacteria</taxon>
        <taxon>Pseudomonadati</taxon>
        <taxon>Pseudomonadota</taxon>
        <taxon>Gammaproteobacteria</taxon>
        <taxon>Moraxellales</taxon>
        <taxon>Moraxellaceae</taxon>
        <taxon>Acinetobacter</taxon>
    </lineage>
</organism>
<evidence type="ECO:0000256" key="1">
    <source>
        <dbReference type="SAM" id="MobiDB-lite"/>
    </source>
</evidence>
<dbReference type="RefSeq" id="WP_121975173.1">
    <property type="nucleotide sequence ID" value="NZ_OOGT01000170.1"/>
</dbReference>
<proteinExistence type="predicted"/>
<dbReference type="PANTHER" id="PTHR32305:SF15">
    <property type="entry name" value="PROTEIN RHSA-RELATED"/>
    <property type="match status" value="1"/>
</dbReference>
<dbReference type="InterPro" id="IPR006530">
    <property type="entry name" value="YD"/>
</dbReference>
<dbReference type="Pfam" id="PF13665">
    <property type="entry name" value="Tox-PAAR-like"/>
    <property type="match status" value="1"/>
</dbReference>
<dbReference type="Pfam" id="PF05593">
    <property type="entry name" value="RHS_repeat"/>
    <property type="match status" value="1"/>
</dbReference>
<dbReference type="InterPro" id="IPR026835">
    <property type="entry name" value="YqcG_C"/>
</dbReference>
<feature type="domain" description="Toxin YqcG C-terminal" evidence="3">
    <location>
        <begin position="1584"/>
        <end position="1662"/>
    </location>
</feature>
<dbReference type="Pfam" id="PF20148">
    <property type="entry name" value="DUF6531"/>
    <property type="match status" value="1"/>
</dbReference>
<dbReference type="OrthoDB" id="9816400at2"/>
<evidence type="ECO:0000259" key="2">
    <source>
        <dbReference type="Pfam" id="PF03527"/>
    </source>
</evidence>
<feature type="domain" description="RHS protein conserved region" evidence="2">
    <location>
        <begin position="1440"/>
        <end position="1475"/>
    </location>
</feature>
<evidence type="ECO:0000259" key="3">
    <source>
        <dbReference type="Pfam" id="PF14410"/>
    </source>
</evidence>
<dbReference type="Pfam" id="PF03527">
    <property type="entry name" value="RHS"/>
    <property type="match status" value="1"/>
</dbReference>
<dbReference type="NCBIfam" id="TIGR03696">
    <property type="entry name" value="Rhs_assc_core"/>
    <property type="match status" value="1"/>
</dbReference>
<keyword evidence="5" id="KW-0378">Hydrolase</keyword>
<dbReference type="InterPro" id="IPR001826">
    <property type="entry name" value="RHS"/>
</dbReference>